<accession>A0A2N4URU9</accession>
<comment type="caution">
    <text evidence="1">The sequence shown here is derived from an EMBL/GenBank/DDBJ whole genome shotgun (WGS) entry which is preliminary data.</text>
</comment>
<keyword evidence="2" id="KW-1185">Reference proteome</keyword>
<dbReference type="AlphaFoldDB" id="A0A2N4URU9"/>
<gene>
    <name evidence="1" type="ORF">CIK00_11940</name>
</gene>
<proteinExistence type="predicted"/>
<dbReference type="Proteomes" id="UP000234420">
    <property type="component" value="Unassembled WGS sequence"/>
</dbReference>
<organism evidence="1 2">
    <name type="scientific">Photobacterium carnosum</name>
    <dbReference type="NCBI Taxonomy" id="2023717"/>
    <lineage>
        <taxon>Bacteria</taxon>
        <taxon>Pseudomonadati</taxon>
        <taxon>Pseudomonadota</taxon>
        <taxon>Gammaproteobacteria</taxon>
        <taxon>Vibrionales</taxon>
        <taxon>Vibrionaceae</taxon>
        <taxon>Photobacterium</taxon>
    </lineage>
</organism>
<evidence type="ECO:0000313" key="1">
    <source>
        <dbReference type="EMBL" id="PLC57746.1"/>
    </source>
</evidence>
<dbReference type="PANTHER" id="PTHR43394:SF1">
    <property type="entry name" value="ATP-BINDING CASSETTE SUB-FAMILY B MEMBER 10, MITOCHONDRIAL"/>
    <property type="match status" value="1"/>
</dbReference>
<dbReference type="PANTHER" id="PTHR43394">
    <property type="entry name" value="ATP-DEPENDENT PERMEASE MDL1, MITOCHONDRIAL"/>
    <property type="match status" value="1"/>
</dbReference>
<dbReference type="Gene3D" id="3.40.50.300">
    <property type="entry name" value="P-loop containing nucleotide triphosphate hydrolases"/>
    <property type="match status" value="1"/>
</dbReference>
<name>A0A2N4URU9_9GAMM</name>
<dbReference type="InterPro" id="IPR027417">
    <property type="entry name" value="P-loop_NTPase"/>
</dbReference>
<sequence>PPVLIMDEPTSSMDNRSEMYIKQQLRQMKQDETLILITHKTGMLDVVDRLIVMEHGHIVADGPKEQVLQTLRNGNINQSPTNK</sequence>
<evidence type="ECO:0008006" key="3">
    <source>
        <dbReference type="Google" id="ProtNLM"/>
    </source>
</evidence>
<feature type="non-terminal residue" evidence="1">
    <location>
        <position position="1"/>
    </location>
</feature>
<dbReference type="EMBL" id="NPIB01000013">
    <property type="protein sequence ID" value="PLC57746.1"/>
    <property type="molecule type" value="Genomic_DNA"/>
</dbReference>
<dbReference type="SUPFAM" id="SSF52540">
    <property type="entry name" value="P-loop containing nucleoside triphosphate hydrolases"/>
    <property type="match status" value="1"/>
</dbReference>
<dbReference type="InterPro" id="IPR039421">
    <property type="entry name" value="Type_1_exporter"/>
</dbReference>
<evidence type="ECO:0000313" key="2">
    <source>
        <dbReference type="Proteomes" id="UP000234420"/>
    </source>
</evidence>
<dbReference type="GO" id="GO:0015421">
    <property type="term" value="F:ABC-type oligopeptide transporter activity"/>
    <property type="evidence" value="ECO:0007669"/>
    <property type="project" value="TreeGrafter"/>
</dbReference>
<reference evidence="1 2" key="1">
    <citation type="journal article" date="2018" name="Syst. Appl. Microbiol.">
        <title>Photobacterium carnosum sp. nov., isolated from spoiled modified atmosphere packaged poultry meat.</title>
        <authorList>
            <person name="Hilgarth M."/>
            <person name="Fuertes S."/>
            <person name="Ehrmann M."/>
            <person name="Vogel R.F."/>
        </authorList>
    </citation>
    <scope>NUCLEOTIDE SEQUENCE [LARGE SCALE GENOMIC DNA]</scope>
    <source>
        <strain evidence="1 2">TMW 2.2021</strain>
    </source>
</reference>
<protein>
    <recommendedName>
        <fullName evidence="3">Type I secretion system permease/ATPase</fullName>
    </recommendedName>
</protein>